<feature type="transmembrane region" description="Helical" evidence="1">
    <location>
        <begin position="358"/>
        <end position="377"/>
    </location>
</feature>
<dbReference type="STRING" id="231916.A0A409W8L5"/>
<comment type="caution">
    <text evidence="2">The sequence shown here is derived from an EMBL/GenBank/DDBJ whole genome shotgun (WGS) entry which is preliminary data.</text>
</comment>
<dbReference type="PANTHER" id="PTHR35043:SF7">
    <property type="entry name" value="TRANSCRIPTION FACTOR DOMAIN-CONTAINING PROTEIN"/>
    <property type="match status" value="1"/>
</dbReference>
<keyword evidence="1" id="KW-0472">Membrane</keyword>
<protein>
    <submittedName>
        <fullName evidence="2">Uncharacterized protein</fullName>
    </submittedName>
</protein>
<feature type="transmembrane region" description="Helical" evidence="1">
    <location>
        <begin position="805"/>
        <end position="827"/>
    </location>
</feature>
<proteinExistence type="predicted"/>
<feature type="transmembrane region" description="Helical" evidence="1">
    <location>
        <begin position="750"/>
        <end position="772"/>
    </location>
</feature>
<feature type="transmembrane region" description="Helical" evidence="1">
    <location>
        <begin position="883"/>
        <end position="905"/>
    </location>
</feature>
<feature type="transmembrane region" description="Helical" evidence="1">
    <location>
        <begin position="839"/>
        <end position="862"/>
    </location>
</feature>
<keyword evidence="1" id="KW-1133">Transmembrane helix</keyword>
<name>A0A409W8L5_9AGAR</name>
<dbReference type="AlphaFoldDB" id="A0A409W8L5"/>
<organism evidence="2 3">
    <name type="scientific">Gymnopilus dilepis</name>
    <dbReference type="NCBI Taxonomy" id="231916"/>
    <lineage>
        <taxon>Eukaryota</taxon>
        <taxon>Fungi</taxon>
        <taxon>Dikarya</taxon>
        <taxon>Basidiomycota</taxon>
        <taxon>Agaricomycotina</taxon>
        <taxon>Agaricomycetes</taxon>
        <taxon>Agaricomycetidae</taxon>
        <taxon>Agaricales</taxon>
        <taxon>Agaricineae</taxon>
        <taxon>Hymenogastraceae</taxon>
        <taxon>Gymnopilus</taxon>
    </lineage>
</organism>
<feature type="transmembrane region" description="Helical" evidence="1">
    <location>
        <begin position="205"/>
        <end position="224"/>
    </location>
</feature>
<feature type="transmembrane region" description="Helical" evidence="1">
    <location>
        <begin position="434"/>
        <end position="453"/>
    </location>
</feature>
<reference evidence="2 3" key="1">
    <citation type="journal article" date="2018" name="Evol. Lett.">
        <title>Horizontal gene cluster transfer increased hallucinogenic mushroom diversity.</title>
        <authorList>
            <person name="Reynolds H.T."/>
            <person name="Vijayakumar V."/>
            <person name="Gluck-Thaler E."/>
            <person name="Korotkin H.B."/>
            <person name="Matheny P.B."/>
            <person name="Slot J.C."/>
        </authorList>
    </citation>
    <scope>NUCLEOTIDE SEQUENCE [LARGE SCALE GENOMIC DNA]</scope>
    <source>
        <strain evidence="2 3">SRW20</strain>
    </source>
</reference>
<evidence type="ECO:0000313" key="3">
    <source>
        <dbReference type="Proteomes" id="UP000284706"/>
    </source>
</evidence>
<evidence type="ECO:0000313" key="2">
    <source>
        <dbReference type="EMBL" id="PPQ74841.1"/>
    </source>
</evidence>
<dbReference type="EMBL" id="NHYE01005309">
    <property type="protein sequence ID" value="PPQ74841.1"/>
    <property type="molecule type" value="Genomic_DNA"/>
</dbReference>
<keyword evidence="3" id="KW-1185">Reference proteome</keyword>
<sequence>MLLIAGYYLFQHFEPSRAMLLSFSERTIDATPPSSCICPDQRSLWDILWSSLATIFACSWISVHPNIPGPDESRTRTTLRRLELMVWALIAPEMIIYWAMRQWLGARKLAKRWRGRGWTKTHGHFLQMGGFMLYEGTQAQGVLSPEHLEDLYFEGKIDFPTVSEKEINDHSKADALSKILVIGQTTWFMLQCLARLLQGLEVTQLELLTVAFAFLNGFMYFFWWNKPLGVQCPVPVFLLDKPKEIGEVDLVSIDEQSELSSAVPCHTTLLATIETPLHAASQRIATRLSSILSVMRKFVKERGYLGVFHCICILHPSELVVAVSQRLNDIWASRYVGKGEMCMPTFYAAEAFILEKHGIINAVSAIAVAFGAIHCAGWRSAFPSDLDAWVWRVSSVIISTVPPLWAFADHLLYWWRGAKRQTVSESLLWAIREFVKIIFFAVLPLYVAARFALMIEAFIGLRVLTPGALADVKWTTIVTTNCPCPSNQRSLWDILWSCLATIFACSWISVHPNIPGPDESRTRIALRRVELMCWALIAPEMIIYWAMRQWFGARRLAKQWHEKGWTKTHGYFVQMGGFMLYEGTQAQGVLSPENLENLYSEGKIDFPNVSEKEIKDHSKADALSKTFVVGQSTWFIAQCLARVIQGLDLTQLELLTVAFAFLNGFMYFLWWNKPLDVQCSVPVFVLDNAKECVMDEPVVTDGPLESPTKMPFFASARAAFKTFFYTAPLTVEPQVASLLPIERKVEEEKGWLGILHTTFILFPVRLVVAVYARLNEMWASRYIGSQMKMPTFFDVGAYPSEDRKIVNAVSAVAIAFGAIHCAGWRLAFPSDQDAWVWRISSIIISAVPPLWAVADHLFYWWRGAKRHTVLKSLLWAIRKSVKIIFLAVLPLYVAARFALMIEAFIGLHDLSSGALAVVNWSTFIPHIV</sequence>
<dbReference type="PANTHER" id="PTHR35043">
    <property type="entry name" value="TRANSCRIPTION FACTOR DOMAIN-CONTAINING PROTEIN"/>
    <property type="match status" value="1"/>
</dbReference>
<dbReference type="Proteomes" id="UP000284706">
    <property type="component" value="Unassembled WGS sequence"/>
</dbReference>
<dbReference type="OrthoDB" id="3061561at2759"/>
<evidence type="ECO:0000256" key="1">
    <source>
        <dbReference type="SAM" id="Phobius"/>
    </source>
</evidence>
<accession>A0A409W8L5</accession>
<feature type="transmembrane region" description="Helical" evidence="1">
    <location>
        <begin position="389"/>
        <end position="414"/>
    </location>
</feature>
<keyword evidence="1" id="KW-0812">Transmembrane</keyword>
<gene>
    <name evidence="2" type="ORF">CVT26_005221</name>
</gene>
<dbReference type="InParanoid" id="A0A409W8L5"/>